<dbReference type="PROSITE" id="PS51671">
    <property type="entry name" value="ACT"/>
    <property type="match status" value="1"/>
</dbReference>
<sequence length="420" mass="45417">MIYIYRGKSGRLFSDLTYADVLKAHKRISSYIEQSPLKYSHSLSAANDCELFLKEEHTSRTGSYKERGALNKLLTLSESERGQGVVCSSAGNHAQAVSFHSTRLNINAVIVMPSTTPFVKVKATESFGAKVVLHGSGFAEAYQKAVDIAEAENRVFVHAFNDRDVVAGQGTVALELLKQNAYLDSVVVPVGGGGLIAGMALVLKHVNPRIKLYGVESKEMSGMRASVDAGKVTKVGRQQTICDGIAIETVGEIPFKIINELIDDIVVVNEDEVAASVLTLLEKEKTVVEGSGATPLAAIIYGHLKVKGQQVAAICTGSNIDMSVLSRIIERGLVRSGRIARLAVTIKDSPGELAKVLSLISQTRANVRDVEHERAFLLASVQQTQPILTIETRGYDHIEEIMALLRASGYEDVKLSTPRS</sequence>
<dbReference type="InterPro" id="IPR005789">
    <property type="entry name" value="Thr_deHydtase_catblc"/>
</dbReference>
<dbReference type="CDD" id="cd04886">
    <property type="entry name" value="ACT_ThrD-II-like"/>
    <property type="match status" value="1"/>
</dbReference>
<evidence type="ECO:0000259" key="6">
    <source>
        <dbReference type="PROSITE" id="PS51671"/>
    </source>
</evidence>
<dbReference type="GO" id="GO:0006567">
    <property type="term" value="P:L-threonine catabolic process"/>
    <property type="evidence" value="ECO:0007669"/>
    <property type="project" value="InterPro"/>
</dbReference>
<dbReference type="Pfam" id="PF00291">
    <property type="entry name" value="PALP"/>
    <property type="match status" value="1"/>
</dbReference>
<protein>
    <recommendedName>
        <fullName evidence="3">threonine ammonia-lyase</fullName>
        <ecNumber evidence="3">4.3.1.19</ecNumber>
    </recommendedName>
</protein>
<dbReference type="GO" id="GO:0009097">
    <property type="term" value="P:isoleucine biosynthetic process"/>
    <property type="evidence" value="ECO:0007669"/>
    <property type="project" value="TreeGrafter"/>
</dbReference>
<keyword evidence="4" id="KW-0663">Pyridoxal phosphate</keyword>
<dbReference type="CDD" id="cd01562">
    <property type="entry name" value="Thr-dehyd"/>
    <property type="match status" value="1"/>
</dbReference>
<reference evidence="7" key="1">
    <citation type="submission" date="2015-04" db="EMBL/GenBank/DDBJ databases">
        <title>The genome sequence of the plant pathogenic Rhizarian Plasmodiophora brassicae reveals insights in its biotrophic life cycle and the origin of chitin synthesis.</title>
        <authorList>
            <person name="Schwelm A."/>
            <person name="Fogelqvist J."/>
            <person name="Knaust A."/>
            <person name="Julke S."/>
            <person name="Lilja T."/>
            <person name="Dhandapani V."/>
            <person name="Bonilla-Rosso G."/>
            <person name="Karlsson M."/>
            <person name="Shevchenko A."/>
            <person name="Choi S.R."/>
            <person name="Kim H.G."/>
            <person name="Park J.Y."/>
            <person name="Lim Y.P."/>
            <person name="Ludwig-Muller J."/>
            <person name="Dixelius C."/>
        </authorList>
    </citation>
    <scope>NUCLEOTIDE SEQUENCE</scope>
    <source>
        <tissue evidence="7">Potato root galls</tissue>
    </source>
</reference>
<dbReference type="EC" id="4.3.1.19" evidence="3"/>
<dbReference type="SUPFAM" id="SSF55021">
    <property type="entry name" value="ACT-like"/>
    <property type="match status" value="1"/>
</dbReference>
<evidence type="ECO:0000256" key="5">
    <source>
        <dbReference type="ARBA" id="ARBA00023239"/>
    </source>
</evidence>
<proteinExistence type="inferred from homology"/>
<dbReference type="InterPro" id="IPR036052">
    <property type="entry name" value="TrpB-like_PALP_sf"/>
</dbReference>
<evidence type="ECO:0000313" key="7">
    <source>
        <dbReference type="EMBL" id="CRZ01623.1"/>
    </source>
</evidence>
<dbReference type="InterPro" id="IPR050147">
    <property type="entry name" value="Ser/Thr_Dehydratase"/>
</dbReference>
<name>A0A0H5QI18_9EUKA</name>
<evidence type="ECO:0000256" key="1">
    <source>
        <dbReference type="ARBA" id="ARBA00001933"/>
    </source>
</evidence>
<dbReference type="InterPro" id="IPR001926">
    <property type="entry name" value="TrpB-like_PALP"/>
</dbReference>
<dbReference type="InterPro" id="IPR002912">
    <property type="entry name" value="ACT_dom"/>
</dbReference>
<comment type="cofactor">
    <cofactor evidence="1">
        <name>pyridoxal 5'-phosphate</name>
        <dbReference type="ChEBI" id="CHEBI:597326"/>
    </cofactor>
</comment>
<dbReference type="PANTHER" id="PTHR48078:SF6">
    <property type="entry name" value="L-THREONINE DEHYDRATASE CATABOLIC TDCB"/>
    <property type="match status" value="1"/>
</dbReference>
<dbReference type="SUPFAM" id="SSF53686">
    <property type="entry name" value="Tryptophan synthase beta subunit-like PLP-dependent enzymes"/>
    <property type="match status" value="1"/>
</dbReference>
<evidence type="ECO:0000256" key="4">
    <source>
        <dbReference type="ARBA" id="ARBA00022898"/>
    </source>
</evidence>
<dbReference type="GO" id="GO:0006565">
    <property type="term" value="P:L-serine catabolic process"/>
    <property type="evidence" value="ECO:0007669"/>
    <property type="project" value="TreeGrafter"/>
</dbReference>
<evidence type="ECO:0000256" key="2">
    <source>
        <dbReference type="ARBA" id="ARBA00010869"/>
    </source>
</evidence>
<dbReference type="InterPro" id="IPR044561">
    <property type="entry name" value="ACT_ThrD-II-like"/>
</dbReference>
<dbReference type="EMBL" id="HACM01001181">
    <property type="protein sequence ID" value="CRZ01623.1"/>
    <property type="molecule type" value="Transcribed_RNA"/>
</dbReference>
<evidence type="ECO:0000256" key="3">
    <source>
        <dbReference type="ARBA" id="ARBA00012096"/>
    </source>
</evidence>
<dbReference type="InterPro" id="IPR045865">
    <property type="entry name" value="ACT-like_dom_sf"/>
</dbReference>
<dbReference type="Gene3D" id="3.40.50.1100">
    <property type="match status" value="2"/>
</dbReference>
<organism evidence="7">
    <name type="scientific">Spongospora subterranea</name>
    <dbReference type="NCBI Taxonomy" id="70186"/>
    <lineage>
        <taxon>Eukaryota</taxon>
        <taxon>Sar</taxon>
        <taxon>Rhizaria</taxon>
        <taxon>Endomyxa</taxon>
        <taxon>Phytomyxea</taxon>
        <taxon>Plasmodiophorida</taxon>
        <taxon>Plasmodiophoridae</taxon>
        <taxon>Spongospora</taxon>
    </lineage>
</organism>
<accession>A0A0H5QI18</accession>
<dbReference type="NCBIfam" id="TIGR01127">
    <property type="entry name" value="ilvA_1Cterm"/>
    <property type="match status" value="1"/>
</dbReference>
<dbReference type="FunFam" id="3.40.50.1100:FF:000007">
    <property type="entry name" value="L-threonine dehydratase catabolic TdcB"/>
    <property type="match status" value="1"/>
</dbReference>
<keyword evidence="5" id="KW-0456">Lyase</keyword>
<feature type="domain" description="ACT" evidence="6">
    <location>
        <begin position="341"/>
        <end position="420"/>
    </location>
</feature>
<dbReference type="GO" id="GO:0004794">
    <property type="term" value="F:threonine deaminase activity"/>
    <property type="evidence" value="ECO:0007669"/>
    <property type="project" value="UniProtKB-EC"/>
</dbReference>
<dbReference type="FunFam" id="3.40.50.1100:FF:000005">
    <property type="entry name" value="Threonine dehydratase catabolic"/>
    <property type="match status" value="1"/>
</dbReference>
<dbReference type="AlphaFoldDB" id="A0A0H5QI18"/>
<dbReference type="GO" id="GO:0003941">
    <property type="term" value="F:L-serine ammonia-lyase activity"/>
    <property type="evidence" value="ECO:0007669"/>
    <property type="project" value="TreeGrafter"/>
</dbReference>
<comment type="similarity">
    <text evidence="2">Belongs to the serine/threonine dehydratase family.</text>
</comment>
<dbReference type="PANTHER" id="PTHR48078">
    <property type="entry name" value="THREONINE DEHYDRATASE, MITOCHONDRIAL-RELATED"/>
    <property type="match status" value="1"/>
</dbReference>